<evidence type="ECO:0008006" key="4">
    <source>
        <dbReference type="Google" id="ProtNLM"/>
    </source>
</evidence>
<accession>A0A1I5P022</accession>
<name>A0A1I5P022_9BACT</name>
<protein>
    <recommendedName>
        <fullName evidence="4">Lipoprotein</fullName>
    </recommendedName>
</protein>
<dbReference type="Proteomes" id="UP000199306">
    <property type="component" value="Unassembled WGS sequence"/>
</dbReference>
<evidence type="ECO:0000256" key="1">
    <source>
        <dbReference type="SAM" id="SignalP"/>
    </source>
</evidence>
<gene>
    <name evidence="2" type="ORF">SAMN04515674_102181</name>
</gene>
<evidence type="ECO:0000313" key="3">
    <source>
        <dbReference type="Proteomes" id="UP000199306"/>
    </source>
</evidence>
<evidence type="ECO:0000313" key="2">
    <source>
        <dbReference type="EMBL" id="SFP26866.1"/>
    </source>
</evidence>
<keyword evidence="1" id="KW-0732">Signal</keyword>
<feature type="signal peptide" evidence="1">
    <location>
        <begin position="1"/>
        <end position="18"/>
    </location>
</feature>
<feature type="chain" id="PRO_5011555924" description="Lipoprotein" evidence="1">
    <location>
        <begin position="19"/>
        <end position="261"/>
    </location>
</feature>
<dbReference type="PROSITE" id="PS51257">
    <property type="entry name" value="PROKAR_LIPOPROTEIN"/>
    <property type="match status" value="1"/>
</dbReference>
<dbReference type="OrthoDB" id="961887at2"/>
<dbReference type="STRING" id="1079859.SAMN04515674_102181"/>
<proteinExistence type="predicted"/>
<organism evidence="2 3">
    <name type="scientific">Pseudarcicella hirudinis</name>
    <dbReference type="NCBI Taxonomy" id="1079859"/>
    <lineage>
        <taxon>Bacteria</taxon>
        <taxon>Pseudomonadati</taxon>
        <taxon>Bacteroidota</taxon>
        <taxon>Cytophagia</taxon>
        <taxon>Cytophagales</taxon>
        <taxon>Flectobacillaceae</taxon>
        <taxon>Pseudarcicella</taxon>
    </lineage>
</organism>
<reference evidence="2 3" key="1">
    <citation type="submission" date="2016-10" db="EMBL/GenBank/DDBJ databases">
        <authorList>
            <person name="de Groot N.N."/>
        </authorList>
    </citation>
    <scope>NUCLEOTIDE SEQUENCE [LARGE SCALE GENOMIC DNA]</scope>
    <source>
        <strain evidence="3">E92,LMG 26720,CCM 7988</strain>
    </source>
</reference>
<dbReference type="AlphaFoldDB" id="A0A1I5P022"/>
<keyword evidence="3" id="KW-1185">Reference proteome</keyword>
<dbReference type="RefSeq" id="WP_143095148.1">
    <property type="nucleotide sequence ID" value="NZ_FOXH01000002.1"/>
</dbReference>
<dbReference type="EMBL" id="FOXH01000002">
    <property type="protein sequence ID" value="SFP26866.1"/>
    <property type="molecule type" value="Genomic_DNA"/>
</dbReference>
<sequence>MRKYIGLIVLFLVLSSCATQKMVSLSPVNDPSERVMDGFHVVKQEKDSVRIVTSFIEHWENYLVFDTEIFNLSNRTLNFSPQDFNAFYLKAGQDSIKNNNNPLYALNYSGLNPNEELDKVKVERAREKARLKTTKVLSVLAFVGGAALAISENSGRSRSYDQMFNKAQNANLIFNMGYAIAATTSVLGESRFANRMDYLAYKENLWNNELLKDNAIAPQRSLRGRLYIKAVPEAETVLLNFPTEYGKISFTFGQQILDKHL</sequence>